<feature type="transmembrane region" description="Helical" evidence="17">
    <location>
        <begin position="38"/>
        <end position="55"/>
    </location>
</feature>
<proteinExistence type="inferred from homology"/>
<evidence type="ECO:0000256" key="16">
    <source>
        <dbReference type="ARBA" id="ARBA00032185"/>
    </source>
</evidence>
<evidence type="ECO:0000256" key="8">
    <source>
        <dbReference type="ARBA" id="ARBA00022982"/>
    </source>
</evidence>
<evidence type="ECO:0000256" key="15">
    <source>
        <dbReference type="ARBA" id="ARBA00031887"/>
    </source>
</evidence>
<evidence type="ECO:0000256" key="5">
    <source>
        <dbReference type="ARBA" id="ARBA00022448"/>
    </source>
</evidence>
<comment type="caution">
    <text evidence="18">The sequence shown here is derived from an EMBL/GenBank/DDBJ whole genome shotgun (WGS) entry which is preliminary data.</text>
</comment>
<keyword evidence="11 17" id="KW-0472">Membrane</keyword>
<dbReference type="GO" id="GO:0015990">
    <property type="term" value="P:electron transport coupled proton transport"/>
    <property type="evidence" value="ECO:0007669"/>
    <property type="project" value="InterPro"/>
</dbReference>
<dbReference type="Proteomes" id="UP000249254">
    <property type="component" value="Unassembled WGS sequence"/>
</dbReference>
<evidence type="ECO:0000313" key="19">
    <source>
        <dbReference type="Proteomes" id="UP000249254"/>
    </source>
</evidence>
<dbReference type="OrthoDB" id="2375888at2"/>
<feature type="transmembrane region" description="Helical" evidence="17">
    <location>
        <begin position="98"/>
        <end position="119"/>
    </location>
</feature>
<comment type="similarity">
    <text evidence="2">Belongs to the cytochrome c oxidase bacterial subunit 4 family.</text>
</comment>
<sequence length="137" mass="15192">MSDLEFDPHQYADDEVVREDHAPGDEPEESAGHWVRNYLVGLGFATILTIASFWAASTHLIWAPAIPVALIVLAIAQMGVHLVFFLHITTGPDNTNNVLALAFGLLVVFLVVAGSIWIMNNLHQNMMPMPQMVEMQR</sequence>
<evidence type="ECO:0000256" key="12">
    <source>
        <dbReference type="ARBA" id="ARBA00025694"/>
    </source>
</evidence>
<protein>
    <recommendedName>
        <fullName evidence="4">Cytochrome bo(3) ubiquinol oxidase subunit 4</fullName>
    </recommendedName>
    <alternativeName>
        <fullName evidence="16">Cytochrome o ubiquinol oxidase subunit 4</fullName>
    </alternativeName>
    <alternativeName>
        <fullName evidence="13">Oxidase bo(3) subunit 4</fullName>
    </alternativeName>
    <alternativeName>
        <fullName evidence="14">Ubiquinol oxidase polypeptide IV</fullName>
    </alternativeName>
    <alternativeName>
        <fullName evidence="15">Ubiquinol oxidase subunit 4</fullName>
    </alternativeName>
</protein>
<evidence type="ECO:0000256" key="9">
    <source>
        <dbReference type="ARBA" id="ARBA00022989"/>
    </source>
</evidence>
<dbReference type="GO" id="GO:0019646">
    <property type="term" value="P:aerobic electron transport chain"/>
    <property type="evidence" value="ECO:0007669"/>
    <property type="project" value="TreeGrafter"/>
</dbReference>
<evidence type="ECO:0000256" key="1">
    <source>
        <dbReference type="ARBA" id="ARBA00004651"/>
    </source>
</evidence>
<keyword evidence="19" id="KW-1185">Reference proteome</keyword>
<evidence type="ECO:0000256" key="2">
    <source>
        <dbReference type="ARBA" id="ARBA00008079"/>
    </source>
</evidence>
<evidence type="ECO:0000256" key="13">
    <source>
        <dbReference type="ARBA" id="ARBA00030071"/>
    </source>
</evidence>
<dbReference type="PANTHER" id="PTHR36835:SF1">
    <property type="entry name" value="CYTOCHROME BO(3) UBIQUINOL OXIDASE SUBUNIT 4"/>
    <property type="match status" value="1"/>
</dbReference>
<comment type="function">
    <text evidence="12">Cytochrome bo(3) ubiquinol terminal oxidase is the component of the aerobic respiratory chain of E.coli that predominates when cells are grown at high aeration. Has proton pump activity across the membrane in addition to electron transfer, pumping 2 protons/electron.</text>
</comment>
<evidence type="ECO:0000256" key="3">
    <source>
        <dbReference type="ARBA" id="ARBA00011700"/>
    </source>
</evidence>
<accession>A0A328AEI0</accession>
<dbReference type="RefSeq" id="WP_111527025.1">
    <property type="nucleotide sequence ID" value="NZ_JBHRSG010000001.1"/>
</dbReference>
<keyword evidence="9 17" id="KW-1133">Transmembrane helix</keyword>
<dbReference type="NCBIfam" id="TIGR02847">
    <property type="entry name" value="CyoD"/>
    <property type="match status" value="1"/>
</dbReference>
<comment type="subcellular location">
    <subcellularLocation>
        <location evidence="1">Cell membrane</location>
        <topology evidence="1">Multi-pass membrane protein</topology>
    </subcellularLocation>
</comment>
<dbReference type="InterPro" id="IPR014210">
    <property type="entry name" value="Cyt_o_ubiqinol_oxidase_su4"/>
</dbReference>
<dbReference type="Pfam" id="PF03626">
    <property type="entry name" value="COX4_pro"/>
    <property type="match status" value="1"/>
</dbReference>
<evidence type="ECO:0000256" key="10">
    <source>
        <dbReference type="ARBA" id="ARBA00023002"/>
    </source>
</evidence>
<organism evidence="18 19">
    <name type="scientific">Phenylobacterium soli</name>
    <dbReference type="NCBI Taxonomy" id="2170551"/>
    <lineage>
        <taxon>Bacteria</taxon>
        <taxon>Pseudomonadati</taxon>
        <taxon>Pseudomonadota</taxon>
        <taxon>Alphaproteobacteria</taxon>
        <taxon>Caulobacterales</taxon>
        <taxon>Caulobacteraceae</taxon>
        <taxon>Phenylobacterium</taxon>
    </lineage>
</organism>
<dbReference type="GO" id="GO:0009486">
    <property type="term" value="F:cytochrome bo3 ubiquinol oxidase activity"/>
    <property type="evidence" value="ECO:0007669"/>
    <property type="project" value="InterPro"/>
</dbReference>
<dbReference type="EMBL" id="QFYQ01000001">
    <property type="protein sequence ID" value="RAK53273.1"/>
    <property type="molecule type" value="Genomic_DNA"/>
</dbReference>
<evidence type="ECO:0000256" key="17">
    <source>
        <dbReference type="SAM" id="Phobius"/>
    </source>
</evidence>
<gene>
    <name evidence="18" type="primary">cyoD</name>
    <name evidence="18" type="ORF">DJ017_01380</name>
</gene>
<comment type="subunit">
    <text evidence="3">Heterooctamer of two A chains, two B chains, two C chains and two D chains.</text>
</comment>
<dbReference type="GO" id="GO:0015078">
    <property type="term" value="F:proton transmembrane transporter activity"/>
    <property type="evidence" value="ECO:0007669"/>
    <property type="project" value="TreeGrafter"/>
</dbReference>
<evidence type="ECO:0000256" key="11">
    <source>
        <dbReference type="ARBA" id="ARBA00023136"/>
    </source>
</evidence>
<evidence type="ECO:0000256" key="6">
    <source>
        <dbReference type="ARBA" id="ARBA00022475"/>
    </source>
</evidence>
<keyword evidence="6" id="KW-1003">Cell membrane</keyword>
<dbReference type="InterPro" id="IPR050968">
    <property type="entry name" value="Cytochrome_c_oxidase_bac_sub4"/>
</dbReference>
<evidence type="ECO:0000313" key="18">
    <source>
        <dbReference type="EMBL" id="RAK53273.1"/>
    </source>
</evidence>
<keyword evidence="7 17" id="KW-0812">Transmembrane</keyword>
<dbReference type="PANTHER" id="PTHR36835">
    <property type="entry name" value="CYTOCHROME BO(3) UBIQUINOL OXIDASE SUBUNIT 4"/>
    <property type="match status" value="1"/>
</dbReference>
<dbReference type="GO" id="GO:0005886">
    <property type="term" value="C:plasma membrane"/>
    <property type="evidence" value="ECO:0007669"/>
    <property type="project" value="UniProtKB-SubCell"/>
</dbReference>
<dbReference type="InterPro" id="IPR005171">
    <property type="entry name" value="Cyt_c_oxidase_su4_prok"/>
</dbReference>
<dbReference type="AlphaFoldDB" id="A0A328AEI0"/>
<reference evidence="19" key="1">
    <citation type="submission" date="2018-05" db="EMBL/GenBank/DDBJ databases">
        <authorList>
            <person name="Li X."/>
        </authorList>
    </citation>
    <scope>NUCLEOTIDE SEQUENCE [LARGE SCALE GENOMIC DNA]</scope>
    <source>
        <strain evidence="19">LX32</strain>
    </source>
</reference>
<keyword evidence="10" id="KW-0560">Oxidoreductase</keyword>
<keyword evidence="5" id="KW-0813">Transport</keyword>
<evidence type="ECO:0000256" key="4">
    <source>
        <dbReference type="ARBA" id="ARBA00014689"/>
    </source>
</evidence>
<dbReference type="GO" id="GO:0009319">
    <property type="term" value="C:cytochrome o ubiquinol oxidase complex"/>
    <property type="evidence" value="ECO:0007669"/>
    <property type="project" value="TreeGrafter"/>
</dbReference>
<keyword evidence="8" id="KW-0249">Electron transport</keyword>
<evidence type="ECO:0000256" key="14">
    <source>
        <dbReference type="ARBA" id="ARBA00030211"/>
    </source>
</evidence>
<name>A0A328AEI0_9CAUL</name>
<evidence type="ECO:0000256" key="7">
    <source>
        <dbReference type="ARBA" id="ARBA00022692"/>
    </source>
</evidence>
<feature type="transmembrane region" description="Helical" evidence="17">
    <location>
        <begin position="61"/>
        <end position="86"/>
    </location>
</feature>